<reference evidence="1" key="1">
    <citation type="submission" date="2021-01" db="EMBL/GenBank/DDBJ databases">
        <authorList>
            <person name="Corre E."/>
            <person name="Pelletier E."/>
            <person name="Niang G."/>
            <person name="Scheremetjew M."/>
            <person name="Finn R."/>
            <person name="Kale V."/>
            <person name="Holt S."/>
            <person name="Cochrane G."/>
            <person name="Meng A."/>
            <person name="Brown T."/>
            <person name="Cohen L."/>
        </authorList>
    </citation>
    <scope>NUCLEOTIDE SEQUENCE</scope>
    <source>
        <strain evidence="1">CCMP622</strain>
    </source>
</reference>
<evidence type="ECO:0000313" key="1">
    <source>
        <dbReference type="EMBL" id="CAD9754166.1"/>
    </source>
</evidence>
<evidence type="ECO:0008006" key="2">
    <source>
        <dbReference type="Google" id="ProtNLM"/>
    </source>
</evidence>
<name>A0A7S2TK11_9EUKA</name>
<dbReference type="SUPFAM" id="SSF51658">
    <property type="entry name" value="Xylose isomerase-like"/>
    <property type="match status" value="1"/>
</dbReference>
<proteinExistence type="predicted"/>
<accession>A0A7S2TK11</accession>
<dbReference type="InterPro" id="IPR036237">
    <property type="entry name" value="Xyl_isomerase-like_sf"/>
</dbReference>
<gene>
    <name evidence="1" type="ORF">LSP00402_LOCUS5070</name>
</gene>
<protein>
    <recommendedName>
        <fullName evidence="2">Xylose isomerase-like TIM barrel domain-containing protein</fullName>
    </recommendedName>
</protein>
<dbReference type="EMBL" id="HBHP01008130">
    <property type="protein sequence ID" value="CAD9754166.1"/>
    <property type="molecule type" value="Transcribed_RNA"/>
</dbReference>
<dbReference type="AlphaFoldDB" id="A0A7S2TK11"/>
<dbReference type="Gene3D" id="3.20.20.150">
    <property type="entry name" value="Divalent-metal-dependent TIM barrel enzymes"/>
    <property type="match status" value="1"/>
</dbReference>
<organism evidence="1">
    <name type="scientific">Lotharella oceanica</name>
    <dbReference type="NCBI Taxonomy" id="641309"/>
    <lineage>
        <taxon>Eukaryota</taxon>
        <taxon>Sar</taxon>
        <taxon>Rhizaria</taxon>
        <taxon>Cercozoa</taxon>
        <taxon>Chlorarachniophyceae</taxon>
        <taxon>Lotharella</taxon>
    </lineage>
</organism>
<sequence>MQLVRSLCKEAGMNCYFETHIDRLSEDPIAFDGILKVCDEIGPKVEVNADLSHYLYRGLDRRTPEMRHILSRVGHMHQRMARVHGDLSVQVEDPEKDWAEKGVTWNAFEYSVEALKGGLSSRAVCGESGPIHACTDPLTNDAKMVPLLKKMAQVADGKETWPLSSNPFTV</sequence>